<proteinExistence type="predicted"/>
<keyword evidence="2" id="KW-1133">Transmembrane helix</keyword>
<sequence>MTAYTLLDEEQLKKKPSYKPWCIVGISLAAAAVAGYFIFAYQHMESDEDALLDVNATIPLRSINFTVPTQEQLYFVDLDRYPIEDNLMQAFQKNTADLVKKVTIDKLLRLQHKGQHIVPWADHWLSKDSDSANATTFSCENQPLPYPILRHLATEYFPLKNADSFYDEEQKSGFNYDSPTLLLPFATHPKLVQGTQLCIRILVPFQNVGKDDIHRLLYRPYPQNNAQLTSPWWDTMMTSLRDVHTNASIPVHMQPWSGHRNLRQRARELNHVNNQIPEWTRLREDELYERERTHIYEAQITLPHEGSWELSSLLEFVEARYNFEYGPVSPYKPIQIPVFPTGLEYINISSNSQQEKKPIKTDQEILQEHLALPLCKGFKNPGRWLPFPKNSSLSSEAKDASTQLAGLTRDGKYWAPYSCRLRHLSYEQFNRCASKKYARGMNLYGDSNIRRSIKKFLSHGQWCKGWENHIINPLLPENQKPVINSTYLLQRRDEPTSSSSSPPSLPSPPVDDGVYHSPQEYRYSEEAQTRNCYCEDYSEVHWNKTWFDPVARRFNMVYSNNETQAAALGVTEWDDKPVNGSTTALHINDTFAVSSYKWDGLTYLNNPGWDTAVPSSPREVDIAIFSLGNWDAAFAELEPFLKDVDRLIRQIKEFYDLSKTKIIYRTAQYYCCRIDTSGRTRQVSGPRLDSFEQQVQSRFQTELKAEVWDTYSLGESKTWDEKTIGITCPSNHVPADQVDIENQILMNGLCNF</sequence>
<feature type="transmembrane region" description="Helical" evidence="2">
    <location>
        <begin position="21"/>
        <end position="41"/>
    </location>
</feature>
<dbReference type="Proteomes" id="UP000054107">
    <property type="component" value="Unassembled WGS sequence"/>
</dbReference>
<evidence type="ECO:0000313" key="3">
    <source>
        <dbReference type="EMBL" id="CEP18718.1"/>
    </source>
</evidence>
<dbReference type="OrthoDB" id="2104804at2759"/>
<evidence type="ECO:0000313" key="4">
    <source>
        <dbReference type="Proteomes" id="UP000054107"/>
    </source>
</evidence>
<feature type="region of interest" description="Disordered" evidence="1">
    <location>
        <begin position="491"/>
        <end position="516"/>
    </location>
</feature>
<gene>
    <name evidence="3" type="primary">PARPA_13025.1 scaffold 45703</name>
</gene>
<keyword evidence="4" id="KW-1185">Reference proteome</keyword>
<protein>
    <submittedName>
        <fullName evidence="3">Uncharacterized protein</fullName>
    </submittedName>
</protein>
<name>A0A0B7NTX1_9FUNG</name>
<evidence type="ECO:0000256" key="2">
    <source>
        <dbReference type="SAM" id="Phobius"/>
    </source>
</evidence>
<reference evidence="3 4" key="1">
    <citation type="submission" date="2014-09" db="EMBL/GenBank/DDBJ databases">
        <authorList>
            <person name="Ellenberger Sabrina"/>
        </authorList>
    </citation>
    <scope>NUCLEOTIDE SEQUENCE [LARGE SCALE GENOMIC DNA]</scope>
    <source>
        <strain evidence="3 4">CBS 412.66</strain>
    </source>
</reference>
<accession>A0A0B7NTX1</accession>
<keyword evidence="2" id="KW-0472">Membrane</keyword>
<keyword evidence="2" id="KW-0812">Transmembrane</keyword>
<dbReference type="AlphaFoldDB" id="A0A0B7NTX1"/>
<organism evidence="3 4">
    <name type="scientific">Parasitella parasitica</name>
    <dbReference type="NCBI Taxonomy" id="35722"/>
    <lineage>
        <taxon>Eukaryota</taxon>
        <taxon>Fungi</taxon>
        <taxon>Fungi incertae sedis</taxon>
        <taxon>Mucoromycota</taxon>
        <taxon>Mucoromycotina</taxon>
        <taxon>Mucoromycetes</taxon>
        <taxon>Mucorales</taxon>
        <taxon>Mucorineae</taxon>
        <taxon>Mucoraceae</taxon>
        <taxon>Parasitella</taxon>
    </lineage>
</organism>
<evidence type="ECO:0000256" key="1">
    <source>
        <dbReference type="SAM" id="MobiDB-lite"/>
    </source>
</evidence>
<dbReference type="EMBL" id="LN733886">
    <property type="protein sequence ID" value="CEP18718.1"/>
    <property type="molecule type" value="Genomic_DNA"/>
</dbReference>